<organism evidence="1 2">
    <name type="scientific">Auricularia subglabra (strain TFB-10046 / SS5)</name>
    <name type="common">White-rot fungus</name>
    <name type="synonym">Auricularia delicata (strain TFB10046)</name>
    <dbReference type="NCBI Taxonomy" id="717982"/>
    <lineage>
        <taxon>Eukaryota</taxon>
        <taxon>Fungi</taxon>
        <taxon>Dikarya</taxon>
        <taxon>Basidiomycota</taxon>
        <taxon>Agaricomycotina</taxon>
        <taxon>Agaricomycetes</taxon>
        <taxon>Auriculariales</taxon>
        <taxon>Auriculariaceae</taxon>
        <taxon>Auricularia</taxon>
    </lineage>
</organism>
<dbReference type="AlphaFoldDB" id="J0LFU0"/>
<dbReference type="InParanoid" id="J0LFU0"/>
<dbReference type="Gene3D" id="2.130.10.80">
    <property type="entry name" value="Galactose oxidase/kelch, beta-propeller"/>
    <property type="match status" value="1"/>
</dbReference>
<keyword evidence="2" id="KW-1185">Reference proteome</keyword>
<gene>
    <name evidence="1" type="ORF">AURDEDRAFT_174621</name>
</gene>
<accession>J0LFU0</accession>
<dbReference type="OMA" id="PLEECKI"/>
<dbReference type="InterPro" id="IPR037293">
    <property type="entry name" value="Gal_Oxidase_central_sf"/>
</dbReference>
<evidence type="ECO:0000313" key="2">
    <source>
        <dbReference type="Proteomes" id="UP000006514"/>
    </source>
</evidence>
<dbReference type="Proteomes" id="UP000006514">
    <property type="component" value="Unassembled WGS sequence"/>
</dbReference>
<proteinExistence type="predicted"/>
<evidence type="ECO:0000313" key="1">
    <source>
        <dbReference type="EMBL" id="EJD36305.1"/>
    </source>
</evidence>
<protein>
    <submittedName>
        <fullName evidence="1">Uncharacterized protein</fullName>
    </submittedName>
</protein>
<name>J0LFU0_AURST</name>
<reference evidence="2" key="1">
    <citation type="journal article" date="2012" name="Science">
        <title>The Paleozoic origin of enzymatic lignin decomposition reconstructed from 31 fungal genomes.</title>
        <authorList>
            <person name="Floudas D."/>
            <person name="Binder M."/>
            <person name="Riley R."/>
            <person name="Barry K."/>
            <person name="Blanchette R.A."/>
            <person name="Henrissat B."/>
            <person name="Martinez A.T."/>
            <person name="Otillar R."/>
            <person name="Spatafora J.W."/>
            <person name="Yadav J.S."/>
            <person name="Aerts A."/>
            <person name="Benoit I."/>
            <person name="Boyd A."/>
            <person name="Carlson A."/>
            <person name="Copeland A."/>
            <person name="Coutinho P.M."/>
            <person name="de Vries R.P."/>
            <person name="Ferreira P."/>
            <person name="Findley K."/>
            <person name="Foster B."/>
            <person name="Gaskell J."/>
            <person name="Glotzer D."/>
            <person name="Gorecki P."/>
            <person name="Heitman J."/>
            <person name="Hesse C."/>
            <person name="Hori C."/>
            <person name="Igarashi K."/>
            <person name="Jurgens J.A."/>
            <person name="Kallen N."/>
            <person name="Kersten P."/>
            <person name="Kohler A."/>
            <person name="Kuees U."/>
            <person name="Kumar T.K.A."/>
            <person name="Kuo A."/>
            <person name="LaButti K."/>
            <person name="Larrondo L.F."/>
            <person name="Lindquist E."/>
            <person name="Ling A."/>
            <person name="Lombard V."/>
            <person name="Lucas S."/>
            <person name="Lundell T."/>
            <person name="Martin R."/>
            <person name="McLaughlin D.J."/>
            <person name="Morgenstern I."/>
            <person name="Morin E."/>
            <person name="Murat C."/>
            <person name="Nagy L.G."/>
            <person name="Nolan M."/>
            <person name="Ohm R.A."/>
            <person name="Patyshakuliyeva A."/>
            <person name="Rokas A."/>
            <person name="Ruiz-Duenas F.J."/>
            <person name="Sabat G."/>
            <person name="Salamov A."/>
            <person name="Samejima M."/>
            <person name="Schmutz J."/>
            <person name="Slot J.C."/>
            <person name="St John F."/>
            <person name="Stenlid J."/>
            <person name="Sun H."/>
            <person name="Sun S."/>
            <person name="Syed K."/>
            <person name="Tsang A."/>
            <person name="Wiebenga A."/>
            <person name="Young D."/>
            <person name="Pisabarro A."/>
            <person name="Eastwood D.C."/>
            <person name="Martin F."/>
            <person name="Cullen D."/>
            <person name="Grigoriev I.V."/>
            <person name="Hibbett D.S."/>
        </authorList>
    </citation>
    <scope>NUCLEOTIDE SEQUENCE [LARGE SCALE GENOMIC DNA]</scope>
    <source>
        <strain evidence="2">TFB10046</strain>
    </source>
</reference>
<dbReference type="KEGG" id="adl:AURDEDRAFT_174621"/>
<dbReference type="EMBL" id="JH687865">
    <property type="protein sequence ID" value="EJD36305.1"/>
    <property type="molecule type" value="Genomic_DNA"/>
</dbReference>
<sequence>MATPTVSASTTPPSPSTVFLSRGEPMLSDFRVNAGGLNAYPLPSMLPLAPENNYTRTILFCCSRNVLSDKEWRDYRGSGAPTAVRKSPSRWSLRAPSDSRALGEVLASYEQDDIFDARMMGRFVTLPDRRLFMINYVRNCAAGYRTETPFIQNIAPLEECKIAQLYYSSAILLPDGPGIIAGLNAAVDSVHNVLYLTTYNGIPPAPVTYGAPDFNLNLSNELRTTVSTWTSSINTSRTATPSPTTAW</sequence>